<protein>
    <submittedName>
        <fullName evidence="5">Uncharacterized protein</fullName>
    </submittedName>
</protein>
<keyword evidence="6" id="KW-1185">Reference proteome</keyword>
<name>A0A8S1J2Z3_9CHLO</name>
<proteinExistence type="predicted"/>
<dbReference type="PROSITE" id="PS50088">
    <property type="entry name" value="ANK_REPEAT"/>
    <property type="match status" value="10"/>
</dbReference>
<evidence type="ECO:0000256" key="1">
    <source>
        <dbReference type="ARBA" id="ARBA00022737"/>
    </source>
</evidence>
<evidence type="ECO:0000256" key="3">
    <source>
        <dbReference type="PROSITE-ProRule" id="PRU00023"/>
    </source>
</evidence>
<dbReference type="SUPFAM" id="SSF48403">
    <property type="entry name" value="Ankyrin repeat"/>
    <property type="match status" value="2"/>
</dbReference>
<dbReference type="OrthoDB" id="539213at2759"/>
<evidence type="ECO:0000256" key="2">
    <source>
        <dbReference type="ARBA" id="ARBA00023043"/>
    </source>
</evidence>
<feature type="signal peptide" evidence="4">
    <location>
        <begin position="1"/>
        <end position="28"/>
    </location>
</feature>
<feature type="chain" id="PRO_5035798929" evidence="4">
    <location>
        <begin position="29"/>
        <end position="741"/>
    </location>
</feature>
<evidence type="ECO:0000256" key="4">
    <source>
        <dbReference type="SAM" id="SignalP"/>
    </source>
</evidence>
<feature type="repeat" description="ANK" evidence="3">
    <location>
        <begin position="622"/>
        <end position="654"/>
    </location>
</feature>
<dbReference type="SMART" id="SM00248">
    <property type="entry name" value="ANK"/>
    <property type="match status" value="16"/>
</dbReference>
<feature type="repeat" description="ANK" evidence="3">
    <location>
        <begin position="212"/>
        <end position="244"/>
    </location>
</feature>
<keyword evidence="2 3" id="KW-0040">ANK repeat</keyword>
<feature type="repeat" description="ANK" evidence="3">
    <location>
        <begin position="178"/>
        <end position="210"/>
    </location>
</feature>
<dbReference type="GO" id="GO:0004540">
    <property type="term" value="F:RNA nuclease activity"/>
    <property type="evidence" value="ECO:0007669"/>
    <property type="project" value="TreeGrafter"/>
</dbReference>
<keyword evidence="1" id="KW-0677">Repeat</keyword>
<evidence type="ECO:0000313" key="5">
    <source>
        <dbReference type="EMBL" id="CAD7701476.1"/>
    </source>
</evidence>
<dbReference type="PROSITE" id="PS51257">
    <property type="entry name" value="PROKAR_LIPOPROTEIN"/>
    <property type="match status" value="1"/>
</dbReference>
<dbReference type="Pfam" id="PF12796">
    <property type="entry name" value="Ank_2"/>
    <property type="match status" value="5"/>
</dbReference>
<organism evidence="5 6">
    <name type="scientific">Ostreobium quekettii</name>
    <dbReference type="NCBI Taxonomy" id="121088"/>
    <lineage>
        <taxon>Eukaryota</taxon>
        <taxon>Viridiplantae</taxon>
        <taxon>Chlorophyta</taxon>
        <taxon>core chlorophytes</taxon>
        <taxon>Ulvophyceae</taxon>
        <taxon>TCBD clade</taxon>
        <taxon>Bryopsidales</taxon>
        <taxon>Ostreobineae</taxon>
        <taxon>Ostreobiaceae</taxon>
        <taxon>Ostreobium</taxon>
    </lineage>
</organism>
<sequence>MHGRRPMAAFAACATAVLLLLAVGCCGAAAMSHVLEGREGFGGRPVASLVGLRPQRIIVDGHSSHQHLSSRKVLQDDEDLVEELHEAAEDGDVDEVKRLIPLVGNVDAVDDRGDTALIIAADYGQVAVMRVLLDAGADINHQGQIGSTALWAAVSMDQEESVLFLIREGADVELRSDDGATPLQIAAEDGNLRLVRALLDGGADVDGRYYMTGETPLIGATFRLHADVVDLLLERGANVEARTSFGYTSLHIAAAQGALDIFKVLVDAGADIKAVAWGNGDTVLIAAAEFHGVDVVTLLVQNGAEVQAKNKFGRTALHTAALFPDNINVLTLLLRQRLSVDAETEVGVTPVGDAAFMGNLGNVKFLLSEGGKMDDGVTAVCGCMDTEDDEGAPDCPAGNCETEDDIKELNEALGILPPKTLLEAVKAGNLTAVEAFIEAGADVEAIDGEGNTPLIFAAVRGLDGIARALIQAGADIAAENNDGQTALGLAAFFGHRDIIEILLALGAEVDHQDIDGYAALHFAAEQGHLEAVEALLDADANVDLKEFSIGATPIIVTAGASPPLGAHYKILMELIDVGAETRINGQGDLSALHAAAVNLGSQSIMQVLIDEGGMDINAVTSVGSTPLDYAAYYGNTAGAEFLLHKGADPSAGKQSDVCGCRLDEGIEGLRPCPLGACQTDAQVQELREVLGRGEAAPGTQPDSSIIQGVFDEVDCRTIADAVAQLECVASGGLSFRTVSRG</sequence>
<dbReference type="InterPro" id="IPR002110">
    <property type="entry name" value="Ankyrin_rpt"/>
</dbReference>
<dbReference type="InterPro" id="IPR036770">
    <property type="entry name" value="Ankyrin_rpt-contain_sf"/>
</dbReference>
<feature type="repeat" description="ANK" evidence="3">
    <location>
        <begin position="482"/>
        <end position="514"/>
    </location>
</feature>
<feature type="repeat" description="ANK" evidence="3">
    <location>
        <begin position="279"/>
        <end position="311"/>
    </location>
</feature>
<dbReference type="GO" id="GO:0006396">
    <property type="term" value="P:RNA processing"/>
    <property type="evidence" value="ECO:0007669"/>
    <property type="project" value="TreeGrafter"/>
</dbReference>
<dbReference type="Proteomes" id="UP000708148">
    <property type="component" value="Unassembled WGS sequence"/>
</dbReference>
<feature type="repeat" description="ANK" evidence="3">
    <location>
        <begin position="449"/>
        <end position="481"/>
    </location>
</feature>
<feature type="repeat" description="ANK" evidence="3">
    <location>
        <begin position="112"/>
        <end position="144"/>
    </location>
</feature>
<feature type="repeat" description="ANK" evidence="3">
    <location>
        <begin position="515"/>
        <end position="547"/>
    </location>
</feature>
<dbReference type="Gene3D" id="1.25.40.20">
    <property type="entry name" value="Ankyrin repeat-containing domain"/>
    <property type="match status" value="6"/>
</dbReference>
<dbReference type="PRINTS" id="PR01415">
    <property type="entry name" value="ANKYRIN"/>
</dbReference>
<dbReference type="PANTHER" id="PTHR24141:SF1">
    <property type="entry name" value="2-5A-DEPENDENT RIBONUCLEASE"/>
    <property type="match status" value="1"/>
</dbReference>
<feature type="repeat" description="ANK" evidence="3">
    <location>
        <begin position="245"/>
        <end position="277"/>
    </location>
</feature>
<keyword evidence="4" id="KW-0732">Signal</keyword>
<dbReference type="GO" id="GO:0003723">
    <property type="term" value="F:RNA binding"/>
    <property type="evidence" value="ECO:0007669"/>
    <property type="project" value="TreeGrafter"/>
</dbReference>
<dbReference type="EMBL" id="CAJHUC010001549">
    <property type="protein sequence ID" value="CAD7701476.1"/>
    <property type="molecule type" value="Genomic_DNA"/>
</dbReference>
<feature type="repeat" description="ANK" evidence="3">
    <location>
        <begin position="145"/>
        <end position="177"/>
    </location>
</feature>
<dbReference type="PROSITE" id="PS50297">
    <property type="entry name" value="ANK_REP_REGION"/>
    <property type="match status" value="9"/>
</dbReference>
<reference evidence="5" key="1">
    <citation type="submission" date="2020-12" db="EMBL/GenBank/DDBJ databases">
        <authorList>
            <person name="Iha C."/>
        </authorList>
    </citation>
    <scope>NUCLEOTIDE SEQUENCE</scope>
</reference>
<dbReference type="PANTHER" id="PTHR24141">
    <property type="entry name" value="2-5A-DEPENDENT RIBONUCLEASE"/>
    <property type="match status" value="1"/>
</dbReference>
<evidence type="ECO:0000313" key="6">
    <source>
        <dbReference type="Proteomes" id="UP000708148"/>
    </source>
</evidence>
<gene>
    <name evidence="5" type="ORF">OSTQU699_LOCUS6835</name>
</gene>
<dbReference type="Pfam" id="PF00023">
    <property type="entry name" value="Ank"/>
    <property type="match status" value="1"/>
</dbReference>
<accession>A0A8S1J2Z3</accession>
<dbReference type="AlphaFoldDB" id="A0A8S1J2Z3"/>
<comment type="caution">
    <text evidence="5">The sequence shown here is derived from an EMBL/GenBank/DDBJ whole genome shotgun (WGS) entry which is preliminary data.</text>
</comment>